<feature type="domain" description="Gamma-glutamylcyclotransferase AIG2-like" evidence="6">
    <location>
        <begin position="20"/>
        <end position="130"/>
    </location>
</feature>
<dbReference type="AlphaFoldDB" id="A0ABD3TND7"/>
<dbReference type="PANTHER" id="PTHR12510:SF15">
    <property type="entry name" value="GAMMA-GLUTAMYLCYCLOTRANSFERASE FAMILY PROTEIN"/>
    <property type="match status" value="1"/>
</dbReference>
<gene>
    <name evidence="7" type="ORF">ACJIZ3_023150</name>
</gene>
<dbReference type="Proteomes" id="UP001634393">
    <property type="component" value="Unassembled WGS sequence"/>
</dbReference>
<evidence type="ECO:0000313" key="7">
    <source>
        <dbReference type="EMBL" id="KAL3838559.1"/>
    </source>
</evidence>
<keyword evidence="8" id="KW-1185">Reference proteome</keyword>
<dbReference type="InterPro" id="IPR039126">
    <property type="entry name" value="GGACT"/>
</dbReference>
<dbReference type="Pfam" id="PF06094">
    <property type="entry name" value="GGACT"/>
    <property type="match status" value="1"/>
</dbReference>
<dbReference type="EMBL" id="JBJXBP010000003">
    <property type="protein sequence ID" value="KAL3838559.1"/>
    <property type="molecule type" value="Genomic_DNA"/>
</dbReference>
<dbReference type="PANTHER" id="PTHR12510">
    <property type="entry name" value="TROPONIN C-AKIN-1 PROTEIN"/>
    <property type="match status" value="1"/>
</dbReference>
<comment type="similarity">
    <text evidence="2 5">Belongs to the gamma-glutamylcyclotransferase family.</text>
</comment>
<protein>
    <recommendedName>
        <fullName evidence="5">Gamma-glutamylcyclotransferase family protein</fullName>
    </recommendedName>
</protein>
<sequence>MATATGANARSESDEDVNLVFVYGTLKRGFYNHALIEDLMTTRDATYIGPYTTVSSFPLVCGPHGIPYLINLPGSGHRIRGELYSVSSGRGLARLDDLEGVHLGHYERLPVVVEGGDKAATEAEAYFADRGFGEDLWRRCGEEGLSEYSLEMGRKYVRKEDRPPHSSFIVDIHKFISEAN</sequence>
<feature type="active site" description="Proton acceptor" evidence="4">
    <location>
        <position position="99"/>
    </location>
</feature>
<evidence type="ECO:0000256" key="5">
    <source>
        <dbReference type="RuleBase" id="RU367036"/>
    </source>
</evidence>
<reference evidence="7 8" key="1">
    <citation type="submission" date="2024-12" db="EMBL/GenBank/DDBJ databases">
        <title>The unique morphological basis and parallel evolutionary history of personate flowers in Penstemon.</title>
        <authorList>
            <person name="Depatie T.H."/>
            <person name="Wessinger C.A."/>
        </authorList>
    </citation>
    <scope>NUCLEOTIDE SEQUENCE [LARGE SCALE GENOMIC DNA]</scope>
    <source>
        <strain evidence="7">WTNN_2</strain>
        <tissue evidence="7">Leaf</tissue>
    </source>
</reference>
<proteinExistence type="inferred from homology"/>
<evidence type="ECO:0000256" key="1">
    <source>
        <dbReference type="ARBA" id="ARBA00002782"/>
    </source>
</evidence>
<dbReference type="CDD" id="cd06661">
    <property type="entry name" value="GGCT_like"/>
    <property type="match status" value="1"/>
</dbReference>
<evidence type="ECO:0000256" key="4">
    <source>
        <dbReference type="PIRSR" id="PIRSR639126-1"/>
    </source>
</evidence>
<evidence type="ECO:0000313" key="8">
    <source>
        <dbReference type="Proteomes" id="UP001634393"/>
    </source>
</evidence>
<dbReference type="InterPro" id="IPR013024">
    <property type="entry name" value="GGCT-like"/>
</dbReference>
<dbReference type="InterPro" id="IPR009288">
    <property type="entry name" value="AIG2-like_dom"/>
</dbReference>
<comment type="function">
    <text evidence="1">Putative gamma-glutamylcyclotransferase.</text>
</comment>
<name>A0ABD3TND7_9LAMI</name>
<evidence type="ECO:0000256" key="2">
    <source>
        <dbReference type="ARBA" id="ARBA00008861"/>
    </source>
</evidence>
<accession>A0ABD3TND7</accession>
<organism evidence="7 8">
    <name type="scientific">Penstemon smallii</name>
    <dbReference type="NCBI Taxonomy" id="265156"/>
    <lineage>
        <taxon>Eukaryota</taxon>
        <taxon>Viridiplantae</taxon>
        <taxon>Streptophyta</taxon>
        <taxon>Embryophyta</taxon>
        <taxon>Tracheophyta</taxon>
        <taxon>Spermatophyta</taxon>
        <taxon>Magnoliopsida</taxon>
        <taxon>eudicotyledons</taxon>
        <taxon>Gunneridae</taxon>
        <taxon>Pentapetalae</taxon>
        <taxon>asterids</taxon>
        <taxon>lamiids</taxon>
        <taxon>Lamiales</taxon>
        <taxon>Plantaginaceae</taxon>
        <taxon>Cheloneae</taxon>
        <taxon>Penstemon</taxon>
    </lineage>
</organism>
<keyword evidence="3" id="KW-0012">Acyltransferase</keyword>
<comment type="caution">
    <text evidence="7">The sequence shown here is derived from an EMBL/GenBank/DDBJ whole genome shotgun (WGS) entry which is preliminary data.</text>
</comment>
<dbReference type="SUPFAM" id="SSF110857">
    <property type="entry name" value="Gamma-glutamyl cyclotransferase-like"/>
    <property type="match status" value="1"/>
</dbReference>
<evidence type="ECO:0000256" key="3">
    <source>
        <dbReference type="ARBA" id="ARBA00023315"/>
    </source>
</evidence>
<dbReference type="InterPro" id="IPR036568">
    <property type="entry name" value="GGCT-like_sf"/>
</dbReference>
<keyword evidence="3" id="KW-0808">Transferase</keyword>
<evidence type="ECO:0000259" key="6">
    <source>
        <dbReference type="Pfam" id="PF06094"/>
    </source>
</evidence>
<dbReference type="GO" id="GO:0016746">
    <property type="term" value="F:acyltransferase activity"/>
    <property type="evidence" value="ECO:0007669"/>
    <property type="project" value="UniProtKB-KW"/>
</dbReference>
<dbReference type="Gene3D" id="3.10.490.10">
    <property type="entry name" value="Gamma-glutamyl cyclotransferase-like"/>
    <property type="match status" value="1"/>
</dbReference>